<keyword evidence="3" id="KW-1185">Reference proteome</keyword>
<name>A0A314ZF51_PRUYE</name>
<evidence type="ECO:0000313" key="3">
    <source>
        <dbReference type="Proteomes" id="UP000250321"/>
    </source>
</evidence>
<dbReference type="GO" id="GO:0004185">
    <property type="term" value="F:serine-type carboxypeptidase activity"/>
    <property type="evidence" value="ECO:0007669"/>
    <property type="project" value="InterPro"/>
</dbReference>
<evidence type="ECO:0000256" key="1">
    <source>
        <dbReference type="ARBA" id="ARBA00009431"/>
    </source>
</evidence>
<accession>A0A314ZF51</accession>
<protein>
    <submittedName>
        <fullName evidence="2">Uncharacterized protein</fullName>
    </submittedName>
</protein>
<dbReference type="InterPro" id="IPR001563">
    <property type="entry name" value="Peptidase_S10"/>
</dbReference>
<gene>
    <name evidence="2" type="ORF">Pyn_35660</name>
</gene>
<dbReference type="OrthoDB" id="1664527at2759"/>
<dbReference type="AlphaFoldDB" id="A0A314ZF51"/>
<evidence type="ECO:0000313" key="2">
    <source>
        <dbReference type="EMBL" id="PQQ16144.1"/>
    </source>
</evidence>
<dbReference type="GO" id="GO:0006508">
    <property type="term" value="P:proteolysis"/>
    <property type="evidence" value="ECO:0007669"/>
    <property type="project" value="InterPro"/>
</dbReference>
<dbReference type="Gene3D" id="3.40.50.1820">
    <property type="entry name" value="alpha/beta hydrolase"/>
    <property type="match status" value="1"/>
</dbReference>
<proteinExistence type="inferred from homology"/>
<dbReference type="Pfam" id="PF00450">
    <property type="entry name" value="Peptidase_S10"/>
    <property type="match status" value="1"/>
</dbReference>
<sequence length="107" mass="12572">MNQQFYDLGFVDYTKNVPYKTNLADNFLRHENVKKALGINGSLVFEECSDLVGDILHEDVMKSVKYMVEYLMKKNKVLLYQGKFDLRDGVVSIEAERWIVNMRDRET</sequence>
<dbReference type="EMBL" id="PJQY01000203">
    <property type="protein sequence ID" value="PQQ16144.1"/>
    <property type="molecule type" value="Genomic_DNA"/>
</dbReference>
<comment type="caution">
    <text evidence="2">The sequence shown here is derived from an EMBL/GenBank/DDBJ whole genome shotgun (WGS) entry which is preliminary data.</text>
</comment>
<dbReference type="InterPro" id="IPR029058">
    <property type="entry name" value="AB_hydrolase_fold"/>
</dbReference>
<reference evidence="2 3" key="1">
    <citation type="submission" date="2018-02" db="EMBL/GenBank/DDBJ databases">
        <title>Draft genome of wild Prunus yedoensis var. nudiflora.</title>
        <authorList>
            <person name="Baek S."/>
            <person name="Kim J.-H."/>
            <person name="Choi K."/>
            <person name="Kim G.-B."/>
            <person name="Cho A."/>
            <person name="Jang H."/>
            <person name="Shin C.-H."/>
            <person name="Yu H.-J."/>
            <person name="Mun J.-H."/>
        </authorList>
    </citation>
    <scope>NUCLEOTIDE SEQUENCE [LARGE SCALE GENOMIC DNA]</scope>
    <source>
        <strain evidence="3">cv. Jeju island</strain>
        <tissue evidence="2">Leaf</tissue>
    </source>
</reference>
<dbReference type="SUPFAM" id="SSF53474">
    <property type="entry name" value="alpha/beta-Hydrolases"/>
    <property type="match status" value="1"/>
</dbReference>
<organism evidence="2 3">
    <name type="scientific">Prunus yedoensis var. nudiflora</name>
    <dbReference type="NCBI Taxonomy" id="2094558"/>
    <lineage>
        <taxon>Eukaryota</taxon>
        <taxon>Viridiplantae</taxon>
        <taxon>Streptophyta</taxon>
        <taxon>Embryophyta</taxon>
        <taxon>Tracheophyta</taxon>
        <taxon>Spermatophyta</taxon>
        <taxon>Magnoliopsida</taxon>
        <taxon>eudicotyledons</taxon>
        <taxon>Gunneridae</taxon>
        <taxon>Pentapetalae</taxon>
        <taxon>rosids</taxon>
        <taxon>fabids</taxon>
        <taxon>Rosales</taxon>
        <taxon>Rosaceae</taxon>
        <taxon>Amygdaloideae</taxon>
        <taxon>Amygdaleae</taxon>
        <taxon>Prunus</taxon>
    </lineage>
</organism>
<comment type="similarity">
    <text evidence="1">Belongs to the peptidase S10 family.</text>
</comment>
<dbReference type="Proteomes" id="UP000250321">
    <property type="component" value="Unassembled WGS sequence"/>
</dbReference>